<gene>
    <name evidence="3" type="ORF">AKAME5_002292700</name>
</gene>
<feature type="region of interest" description="Disordered" evidence="2">
    <location>
        <begin position="103"/>
        <end position="214"/>
    </location>
</feature>
<organism evidence="3 4">
    <name type="scientific">Lates japonicus</name>
    <name type="common">Japanese lates</name>
    <dbReference type="NCBI Taxonomy" id="270547"/>
    <lineage>
        <taxon>Eukaryota</taxon>
        <taxon>Metazoa</taxon>
        <taxon>Chordata</taxon>
        <taxon>Craniata</taxon>
        <taxon>Vertebrata</taxon>
        <taxon>Euteleostomi</taxon>
        <taxon>Actinopterygii</taxon>
        <taxon>Neopterygii</taxon>
        <taxon>Teleostei</taxon>
        <taxon>Neoteleostei</taxon>
        <taxon>Acanthomorphata</taxon>
        <taxon>Carangaria</taxon>
        <taxon>Carangaria incertae sedis</taxon>
        <taxon>Centropomidae</taxon>
        <taxon>Lates</taxon>
    </lineage>
</organism>
<name>A0AAD3NFR5_LATJO</name>
<dbReference type="GO" id="GO:0005634">
    <property type="term" value="C:nucleus"/>
    <property type="evidence" value="ECO:0007669"/>
    <property type="project" value="TreeGrafter"/>
</dbReference>
<dbReference type="GO" id="GO:0000122">
    <property type="term" value="P:negative regulation of transcription by RNA polymerase II"/>
    <property type="evidence" value="ECO:0007669"/>
    <property type="project" value="TreeGrafter"/>
</dbReference>
<dbReference type="PANTHER" id="PTHR24117:SF8">
    <property type="entry name" value="BCL-6 COREPRESSOR"/>
    <property type="match status" value="1"/>
</dbReference>
<accession>A0AAD3NFR5</accession>
<feature type="compositionally biased region" description="Basic and acidic residues" evidence="2">
    <location>
        <begin position="261"/>
        <end position="274"/>
    </location>
</feature>
<dbReference type="InterPro" id="IPR047144">
    <property type="entry name" value="BCOR-like"/>
</dbReference>
<feature type="compositionally biased region" description="Basic and acidic residues" evidence="2">
    <location>
        <begin position="183"/>
        <end position="204"/>
    </location>
</feature>
<feature type="region of interest" description="Disordered" evidence="2">
    <location>
        <begin position="297"/>
        <end position="337"/>
    </location>
</feature>
<sequence length="538" mass="58386">MPGLPCLATSQQLQFNLCLDAMPVTIRHLSSGNDAVLGAGAEGEGGHGGVCVSASAAGRELADGQRRERVLEHCQHTTRQGEREGVQPAYTNNRVPVLQRCGAQRDPLSPGQGARDGARSASQGGPKDGTKKVMRESEGGHCVPPTLTPAKGYPEENASPGFGPTRKRPLFTKAEQEDTEREEGERVSHPEKRPKISTDEREQASPDEDDDDEVRKLKVCIELKGLRLSKPATGAASPDRSQIKQERVWPQPRLVSPAQSLRERKIRAGEPEERAAAQRAEINRKWGCEKLLNGVAASLPPGQLKDRAYPLDPFSGDRGLKEPRRGPPSPGLPSIELPLPSSLVAIVTRTNPRASGPRCVADLGAAEDDKLSEQRSAPRKRAASPNHYPCSPVKPCSPAALCPPSLQPQVNGRAGGVPPEAAGLHRTPPAEPPVVRPIPPEARRLIVNKNAGETLLQRAARLGYELLLPHFVLLIHLLSLSLSTLFHTPFFIVSPSSCPIVLHPHREHLPSHTPPLDPHRLLPTLHLLYHRYSLLILR</sequence>
<feature type="region of interest" description="Disordered" evidence="2">
    <location>
        <begin position="231"/>
        <end position="274"/>
    </location>
</feature>
<dbReference type="GO" id="GO:0003714">
    <property type="term" value="F:transcription corepressor activity"/>
    <property type="evidence" value="ECO:0007669"/>
    <property type="project" value="TreeGrafter"/>
</dbReference>
<comment type="caution">
    <text evidence="3">The sequence shown here is derived from an EMBL/GenBank/DDBJ whole genome shotgun (WGS) entry which is preliminary data.</text>
</comment>
<comment type="similarity">
    <text evidence="1">Belongs to the BCOR family.</text>
</comment>
<dbReference type="EMBL" id="BRZM01000671">
    <property type="protein sequence ID" value="GLD71605.1"/>
    <property type="molecule type" value="Genomic_DNA"/>
</dbReference>
<proteinExistence type="inferred from homology"/>
<evidence type="ECO:0000256" key="2">
    <source>
        <dbReference type="SAM" id="MobiDB-lite"/>
    </source>
</evidence>
<dbReference type="AlphaFoldDB" id="A0AAD3NFR5"/>
<keyword evidence="4" id="KW-1185">Reference proteome</keyword>
<evidence type="ECO:0000313" key="3">
    <source>
        <dbReference type="EMBL" id="GLD71605.1"/>
    </source>
</evidence>
<protein>
    <submittedName>
        <fullName evidence="3">BCL-6 corepressor isoform X1</fullName>
    </submittedName>
</protein>
<evidence type="ECO:0000313" key="4">
    <source>
        <dbReference type="Proteomes" id="UP001279410"/>
    </source>
</evidence>
<evidence type="ECO:0000256" key="1">
    <source>
        <dbReference type="ARBA" id="ARBA00034703"/>
    </source>
</evidence>
<feature type="region of interest" description="Disordered" evidence="2">
    <location>
        <begin position="410"/>
        <end position="437"/>
    </location>
</feature>
<reference evidence="3" key="1">
    <citation type="submission" date="2022-08" db="EMBL/GenBank/DDBJ databases">
        <title>Genome sequencing of akame (Lates japonicus).</title>
        <authorList>
            <person name="Hashiguchi Y."/>
            <person name="Takahashi H."/>
        </authorList>
    </citation>
    <scope>NUCLEOTIDE SEQUENCE</scope>
    <source>
        <strain evidence="3">Kochi</strain>
    </source>
</reference>
<feature type="region of interest" description="Disordered" evidence="2">
    <location>
        <begin position="354"/>
        <end position="389"/>
    </location>
</feature>
<feature type="compositionally biased region" description="Basic and acidic residues" evidence="2">
    <location>
        <begin position="128"/>
        <end position="139"/>
    </location>
</feature>
<dbReference type="PANTHER" id="PTHR24117">
    <property type="entry name" value="AGAP007537-PB"/>
    <property type="match status" value="1"/>
</dbReference>
<dbReference type="Proteomes" id="UP001279410">
    <property type="component" value="Unassembled WGS sequence"/>
</dbReference>